<evidence type="ECO:0000313" key="7">
    <source>
        <dbReference type="Proteomes" id="UP000030665"/>
    </source>
</evidence>
<dbReference type="AlphaFoldDB" id="A0A077YVV8"/>
<evidence type="ECO:0000256" key="4">
    <source>
        <dbReference type="ARBA" id="ARBA00024750"/>
    </source>
</evidence>
<gene>
    <name evidence="6" type="ORF">TTRE_0000015801</name>
</gene>
<reference evidence="6" key="1">
    <citation type="submission" date="2014-01" db="EMBL/GenBank/DDBJ databases">
        <authorList>
            <person name="Aslett M."/>
        </authorList>
    </citation>
    <scope>NUCLEOTIDE SEQUENCE</scope>
</reference>
<organism evidence="6 7">
    <name type="scientific">Trichuris trichiura</name>
    <name type="common">Whipworm</name>
    <name type="synonym">Trichocephalus trichiurus</name>
    <dbReference type="NCBI Taxonomy" id="36087"/>
    <lineage>
        <taxon>Eukaryota</taxon>
        <taxon>Metazoa</taxon>
        <taxon>Ecdysozoa</taxon>
        <taxon>Nematoda</taxon>
        <taxon>Enoplea</taxon>
        <taxon>Dorylaimia</taxon>
        <taxon>Trichinellida</taxon>
        <taxon>Trichuridae</taxon>
        <taxon>Trichuris</taxon>
    </lineage>
</organism>
<dbReference type="STRING" id="36087.A0A077YVV8"/>
<protein>
    <submittedName>
        <fullName evidence="6">StAR-related lipid transfer protein 5</fullName>
    </submittedName>
</protein>
<keyword evidence="1" id="KW-0813">Transport</keyword>
<dbReference type="PANTHER" id="PTHR46374:SF1">
    <property type="entry name" value="START DOMAIN-CONTAINING PROTEIN"/>
    <property type="match status" value="1"/>
</dbReference>
<dbReference type="Proteomes" id="UP000030665">
    <property type="component" value="Unassembled WGS sequence"/>
</dbReference>
<dbReference type="PANTHER" id="PTHR46374">
    <property type="entry name" value="PROTEIN CBG07384"/>
    <property type="match status" value="1"/>
</dbReference>
<dbReference type="SUPFAM" id="SSF55961">
    <property type="entry name" value="Bet v1-like"/>
    <property type="match status" value="1"/>
</dbReference>
<feature type="domain" description="START" evidence="5">
    <location>
        <begin position="97"/>
        <end position="227"/>
    </location>
</feature>
<dbReference type="SMART" id="SM00234">
    <property type="entry name" value="START"/>
    <property type="match status" value="1"/>
</dbReference>
<dbReference type="PROSITE" id="PS50848">
    <property type="entry name" value="START"/>
    <property type="match status" value="1"/>
</dbReference>
<evidence type="ECO:0000256" key="2">
    <source>
        <dbReference type="ARBA" id="ARBA00023055"/>
    </source>
</evidence>
<dbReference type="EMBL" id="HG805811">
    <property type="protein sequence ID" value="CDW51899.1"/>
    <property type="molecule type" value="Genomic_DNA"/>
</dbReference>
<dbReference type="OrthoDB" id="5912992at2759"/>
<evidence type="ECO:0000313" key="6">
    <source>
        <dbReference type="EMBL" id="CDW51899.1"/>
    </source>
</evidence>
<keyword evidence="7" id="KW-1185">Reference proteome</keyword>
<dbReference type="Pfam" id="PF01852">
    <property type="entry name" value="START"/>
    <property type="match status" value="1"/>
</dbReference>
<evidence type="ECO:0000256" key="3">
    <source>
        <dbReference type="ARBA" id="ARBA00023121"/>
    </source>
</evidence>
<reference evidence="6" key="2">
    <citation type="submission" date="2014-03" db="EMBL/GenBank/DDBJ databases">
        <title>The whipworm genome and dual-species transcriptomics of an intimate host-pathogen interaction.</title>
        <authorList>
            <person name="Foth B.J."/>
            <person name="Tsai I.J."/>
            <person name="Reid A.J."/>
            <person name="Bancroft A.J."/>
            <person name="Nichol S."/>
            <person name="Tracey A."/>
            <person name="Holroyd N."/>
            <person name="Cotton J.A."/>
            <person name="Stanley E.J."/>
            <person name="Zarowiecki M."/>
            <person name="Liu J.Z."/>
            <person name="Huckvale T."/>
            <person name="Cooper P.J."/>
            <person name="Grencis R.K."/>
            <person name="Berriman M."/>
        </authorList>
    </citation>
    <scope>NUCLEOTIDE SEQUENCE [LARGE SCALE GENOMIC DNA]</scope>
</reference>
<keyword evidence="2" id="KW-0445">Lipid transport</keyword>
<dbReference type="CDD" id="cd00177">
    <property type="entry name" value="START"/>
    <property type="match status" value="1"/>
</dbReference>
<keyword evidence="3" id="KW-0446">Lipid-binding</keyword>
<evidence type="ECO:0000256" key="1">
    <source>
        <dbReference type="ARBA" id="ARBA00022448"/>
    </source>
</evidence>
<dbReference type="Gene3D" id="3.30.530.20">
    <property type="match status" value="1"/>
</dbReference>
<dbReference type="InterPro" id="IPR023393">
    <property type="entry name" value="START-like_dom_sf"/>
</dbReference>
<accession>A0A077YVV8</accession>
<dbReference type="GO" id="GO:0006869">
    <property type="term" value="P:lipid transport"/>
    <property type="evidence" value="ECO:0007669"/>
    <property type="project" value="UniProtKB-KW"/>
</dbReference>
<dbReference type="InterPro" id="IPR043556">
    <property type="entry name" value="StARD5/6"/>
</dbReference>
<sequence length="247" mass="28390">MGIGEIDVDASVQLLKTEFENSVEDKSIWTVRRKSVSVHRKCFFRFTKVTAARLLIQNDTVVFSTQSPHFAGWKLKGETVVNFLPEKAYDMIHPTAKYRFQWDDHVESCTFLEDLAPGVILVHQHMKPLLMGFISARDSVDIIVQEEADQYYQLMLTGVKYSDIPPQPRYVRAVTYPSGMRIYRSSNSEKTRIICIIQADINVKHAPRYITNNAFVTMMFNYLTSLQGCKDLPWTPIENATGRTARK</sequence>
<proteinExistence type="predicted"/>
<evidence type="ECO:0000259" key="5">
    <source>
        <dbReference type="PROSITE" id="PS50848"/>
    </source>
</evidence>
<dbReference type="InterPro" id="IPR002913">
    <property type="entry name" value="START_lipid-bd_dom"/>
</dbReference>
<dbReference type="GO" id="GO:0008289">
    <property type="term" value="F:lipid binding"/>
    <property type="evidence" value="ECO:0007669"/>
    <property type="project" value="UniProtKB-KW"/>
</dbReference>
<name>A0A077YVV8_TRITR</name>
<comment type="function">
    <text evidence="4">May be involved in the intracellular transport of sterols or other lipids. May bind cholesterol or other sterols.</text>
</comment>